<evidence type="ECO:0000256" key="1">
    <source>
        <dbReference type="SAM" id="Phobius"/>
    </source>
</evidence>
<accession>A0A2G9XBV0</accession>
<protein>
    <submittedName>
        <fullName evidence="2">Uncharacterized protein</fullName>
    </submittedName>
</protein>
<keyword evidence="1" id="KW-0812">Transmembrane</keyword>
<proteinExistence type="predicted"/>
<sequence length="66" mass="7290">MINLTKLSFADKKSISALFMALSIICTVFAGIGSFYTDVVLASTQWILLAVLFAVWGLYLKLELKT</sequence>
<comment type="caution">
    <text evidence="2">The sequence shown here is derived from an EMBL/GenBank/DDBJ whole genome shotgun (WGS) entry which is preliminary data.</text>
</comment>
<name>A0A2G9XBV0_UNCKA</name>
<evidence type="ECO:0000313" key="2">
    <source>
        <dbReference type="EMBL" id="PIP04444.1"/>
    </source>
</evidence>
<keyword evidence="1" id="KW-0472">Membrane</keyword>
<gene>
    <name evidence="2" type="ORF">COX53_02560</name>
</gene>
<evidence type="ECO:0000313" key="3">
    <source>
        <dbReference type="Proteomes" id="UP000231388"/>
    </source>
</evidence>
<keyword evidence="1" id="KW-1133">Transmembrane helix</keyword>
<dbReference type="EMBL" id="PCQY01000031">
    <property type="protein sequence ID" value="PIP04444.1"/>
    <property type="molecule type" value="Genomic_DNA"/>
</dbReference>
<organism evidence="2 3">
    <name type="scientific">candidate division WWE3 bacterium CG23_combo_of_CG06-09_8_20_14_all_40_14</name>
    <dbReference type="NCBI Taxonomy" id="1975095"/>
    <lineage>
        <taxon>Bacteria</taxon>
        <taxon>Katanobacteria</taxon>
    </lineage>
</organism>
<dbReference type="AlphaFoldDB" id="A0A2G9XBV0"/>
<feature type="transmembrane region" description="Helical" evidence="1">
    <location>
        <begin position="15"/>
        <end position="36"/>
    </location>
</feature>
<dbReference type="Proteomes" id="UP000231388">
    <property type="component" value="Unassembled WGS sequence"/>
</dbReference>
<reference evidence="2 3" key="1">
    <citation type="submission" date="2017-09" db="EMBL/GenBank/DDBJ databases">
        <title>Depth-based differentiation of microbial function through sediment-hosted aquifers and enrichment of novel symbionts in the deep terrestrial subsurface.</title>
        <authorList>
            <person name="Probst A.J."/>
            <person name="Ladd B."/>
            <person name="Jarett J.K."/>
            <person name="Geller-Mcgrath D.E."/>
            <person name="Sieber C.M."/>
            <person name="Emerson J.B."/>
            <person name="Anantharaman K."/>
            <person name="Thomas B.C."/>
            <person name="Malmstrom R."/>
            <person name="Stieglmeier M."/>
            <person name="Klingl A."/>
            <person name="Woyke T."/>
            <person name="Ryan C.M."/>
            <person name="Banfield J.F."/>
        </authorList>
    </citation>
    <scope>NUCLEOTIDE SEQUENCE [LARGE SCALE GENOMIC DNA]</scope>
    <source>
        <strain evidence="2">CG23_combo_of_CG06-09_8_20_14_all_40_14</strain>
    </source>
</reference>
<feature type="transmembrane region" description="Helical" evidence="1">
    <location>
        <begin position="42"/>
        <end position="60"/>
    </location>
</feature>